<evidence type="ECO:0000256" key="1">
    <source>
        <dbReference type="SAM" id="MobiDB-lite"/>
    </source>
</evidence>
<proteinExistence type="predicted"/>
<dbReference type="Proteomes" id="UP000324800">
    <property type="component" value="Unassembled WGS sequence"/>
</dbReference>
<dbReference type="Gene3D" id="2.60.120.920">
    <property type="match status" value="1"/>
</dbReference>
<evidence type="ECO:0000313" key="3">
    <source>
        <dbReference type="Proteomes" id="UP000324800"/>
    </source>
</evidence>
<comment type="caution">
    <text evidence="2">The sequence shown here is derived from an EMBL/GenBank/DDBJ whole genome shotgun (WGS) entry which is preliminary data.</text>
</comment>
<accession>A0A5J4TWB0</accession>
<organism evidence="2 3">
    <name type="scientific">Streblomastix strix</name>
    <dbReference type="NCBI Taxonomy" id="222440"/>
    <lineage>
        <taxon>Eukaryota</taxon>
        <taxon>Metamonada</taxon>
        <taxon>Preaxostyla</taxon>
        <taxon>Oxymonadida</taxon>
        <taxon>Streblomastigidae</taxon>
        <taxon>Streblomastix</taxon>
    </lineage>
</organism>
<dbReference type="EMBL" id="SNRW01024909">
    <property type="protein sequence ID" value="KAA6361901.1"/>
    <property type="molecule type" value="Genomic_DNA"/>
</dbReference>
<gene>
    <name evidence="2" type="ORF">EZS28_042572</name>
</gene>
<dbReference type="AlphaFoldDB" id="A0A5J4TWB0"/>
<feature type="compositionally biased region" description="Basic and acidic residues" evidence="1">
    <location>
        <begin position="1"/>
        <end position="16"/>
    </location>
</feature>
<dbReference type="InterPro" id="IPR043136">
    <property type="entry name" value="B30.2/SPRY_sf"/>
</dbReference>
<sequence length="208" mass="23726">MKQENEKLKEEIEKLKPKPNQDFPIQIINQDPSDLEFADIDGIQKRITKKQNKYNTVSLSQVMEDGIWTMESEFQCSPTNVNASIGIVKDSFNFPVNTHPNSSPYNQNIAFYAGSGWSPNIFCKGQSETSTIKFGNNQKVRQELDLQKGTLHFFLENVQQPVFIQGIREKARFIFHMYDTGSTCTIRSLKKLATPTTVQLAGEKAVQW</sequence>
<protein>
    <submittedName>
        <fullName evidence="2">Uncharacterized protein</fullName>
    </submittedName>
</protein>
<name>A0A5J4TWB0_9EUKA</name>
<evidence type="ECO:0000313" key="2">
    <source>
        <dbReference type="EMBL" id="KAA6361901.1"/>
    </source>
</evidence>
<feature type="region of interest" description="Disordered" evidence="1">
    <location>
        <begin position="1"/>
        <end position="24"/>
    </location>
</feature>
<dbReference type="OrthoDB" id="2329056at2759"/>
<reference evidence="2 3" key="1">
    <citation type="submission" date="2019-03" db="EMBL/GenBank/DDBJ databases">
        <title>Single cell metagenomics reveals metabolic interactions within the superorganism composed of flagellate Streblomastix strix and complex community of Bacteroidetes bacteria on its surface.</title>
        <authorList>
            <person name="Treitli S.C."/>
            <person name="Kolisko M."/>
            <person name="Husnik F."/>
            <person name="Keeling P."/>
            <person name="Hampl V."/>
        </authorList>
    </citation>
    <scope>NUCLEOTIDE SEQUENCE [LARGE SCALE GENOMIC DNA]</scope>
    <source>
        <strain evidence="2">ST1C</strain>
    </source>
</reference>